<evidence type="ECO:0000313" key="1">
    <source>
        <dbReference type="EMBL" id="PGG99767.1"/>
    </source>
</evidence>
<dbReference type="GO" id="GO:0005737">
    <property type="term" value="C:cytoplasm"/>
    <property type="evidence" value="ECO:0007669"/>
    <property type="project" value="TreeGrafter"/>
</dbReference>
<evidence type="ECO:0000313" key="2">
    <source>
        <dbReference type="Proteomes" id="UP000224080"/>
    </source>
</evidence>
<accession>A0A2B7WTJ1</accession>
<dbReference type="EMBL" id="PDNC01000096">
    <property type="protein sequence ID" value="PGG99767.1"/>
    <property type="molecule type" value="Genomic_DNA"/>
</dbReference>
<protein>
    <recommendedName>
        <fullName evidence="3">Jacalin-type lectin domain-containing protein</fullName>
    </recommendedName>
</protein>
<dbReference type="Proteomes" id="UP000224080">
    <property type="component" value="Unassembled WGS sequence"/>
</dbReference>
<reference evidence="1 2" key="1">
    <citation type="submission" date="2017-10" db="EMBL/GenBank/DDBJ databases">
        <title>Comparative genomics in systemic dimorphic fungi from Ajellomycetaceae.</title>
        <authorList>
            <person name="Munoz J.F."/>
            <person name="Mcewen J.G."/>
            <person name="Clay O.K."/>
            <person name="Cuomo C.A."/>
        </authorList>
    </citation>
    <scope>NUCLEOTIDE SEQUENCE [LARGE SCALE GENOMIC DNA]</scope>
    <source>
        <strain evidence="1 2">UAMH130</strain>
    </source>
</reference>
<dbReference type="AlphaFoldDB" id="A0A2B7WTJ1"/>
<name>A0A2B7WTJ1_9EURO</name>
<dbReference type="InterPro" id="IPR053002">
    <property type="entry name" value="Metalloproteinase_M10B"/>
</dbReference>
<gene>
    <name evidence="1" type="ORF">GX51_06139</name>
</gene>
<dbReference type="Pfam" id="PF12044">
    <property type="entry name" value="Metallopep"/>
    <property type="match status" value="1"/>
</dbReference>
<keyword evidence="2" id="KW-1185">Reference proteome</keyword>
<proteinExistence type="predicted"/>
<dbReference type="PANTHER" id="PTHR21054:SF2">
    <property type="entry name" value="MIP04191P"/>
    <property type="match status" value="1"/>
</dbReference>
<dbReference type="PANTHER" id="PTHR21054">
    <property type="entry name" value="ZINC METALLOPROTEINASE-RELATED"/>
    <property type="match status" value="1"/>
</dbReference>
<dbReference type="OrthoDB" id="74460at2759"/>
<dbReference type="SUPFAM" id="SSF51101">
    <property type="entry name" value="Mannose-binding lectins"/>
    <property type="match status" value="1"/>
</dbReference>
<comment type="caution">
    <text evidence="1">The sequence shown here is derived from an EMBL/GenBank/DDBJ whole genome shotgun (WGS) entry which is preliminary data.</text>
</comment>
<organism evidence="1 2">
    <name type="scientific">Blastomyces parvus</name>
    <dbReference type="NCBI Taxonomy" id="2060905"/>
    <lineage>
        <taxon>Eukaryota</taxon>
        <taxon>Fungi</taxon>
        <taxon>Dikarya</taxon>
        <taxon>Ascomycota</taxon>
        <taxon>Pezizomycotina</taxon>
        <taxon>Eurotiomycetes</taxon>
        <taxon>Eurotiomycetidae</taxon>
        <taxon>Onygenales</taxon>
        <taxon>Ajellomycetaceae</taxon>
        <taxon>Blastomyces</taxon>
    </lineage>
</organism>
<dbReference type="InterPro" id="IPR036404">
    <property type="entry name" value="Jacalin-like_lectin_dom_sf"/>
</dbReference>
<dbReference type="Gene3D" id="2.100.10.30">
    <property type="entry name" value="Jacalin-like lectin domain"/>
    <property type="match status" value="1"/>
</dbReference>
<dbReference type="InterPro" id="IPR021917">
    <property type="entry name" value="Unchr_Zn-peptidase-like"/>
</dbReference>
<sequence>MPISSYAFNIDNLSQGETVHQRCIVIKGSCRSAVECGFLTVENQGASGYQNFPTQSHPVLQGRFTFLAMLTEGPNNLIIQLASHYNRTAQSDSPDTIIVSLNYHPLMNSPPLHLAIMVAKDSPLVIDCPPDKYGGLPGGHSHLDAVIAKFRMTAYMWQALTAEDMRIKGLGRRSFRLEEERTADTTSQAFLYNRAQQSLPISEAIRSTAKVHLIGTDKTVAELRDPNIAQQNPHANDKNRLFNIFLDALKNHGAPFDAPSRPIVAGLILDSHYSVEQKLIVAHAALGAHNGGGISLGMFGSHLTYSWPRFTEEVNQYLLDTGAPGPTLGNDCGECATVWEACSIGQGAFLHEVGHAFGAPHTTGIMARGYAEHWPRNFLPRTAYSAAHNRQGVTVVEGQTRNDARWDLRDALSFRLFPHFWIPGDEVFEPGVRAETPSAVVIEHRDGDPAKLGIQLSCRAKVVQISFNDNPEPSPTVASPADKVIYMMKDLESRFPRKSNKPLKLTVLGMNGKTCIVNDVWRLFGSRDIIRIPGSKVVLTKQSILCPQMEADQSKVPDDSSVWAWATLLAKPRDGSSPGSGSMKRVKSIDVRTGAFLDGLYVDFDDGERVNCGPRLKRNGGKHEFGGHAARKLDIFPSGSGNGVGGSADREIVRIEVARANNVITGMRIHLRDGTQGGELSGYGHVNETCTLEPPQGQRIVGFYGRNWWGHMCDAMLEFGIIMAPRDVELPETVYGMKELMNTDGRRNVS</sequence>
<evidence type="ECO:0008006" key="3">
    <source>
        <dbReference type="Google" id="ProtNLM"/>
    </source>
</evidence>